<gene>
    <name evidence="1" type="ORF">DAETH_28590</name>
</gene>
<name>A0ABN6RHS7_9DEIO</name>
<protein>
    <submittedName>
        <fullName evidence="1">Uncharacterized protein</fullName>
    </submittedName>
</protein>
<dbReference type="Proteomes" id="UP001064971">
    <property type="component" value="Chromosome"/>
</dbReference>
<reference evidence="1" key="1">
    <citation type="submission" date="2022-07" db="EMBL/GenBank/DDBJ databases">
        <title>Complete Genome Sequence of the Radioresistant Bacterium Deinococcus aetherius ST0316, Isolated from the Air Dust collected in Lower Stratosphere above Japan.</title>
        <authorList>
            <person name="Satoh K."/>
            <person name="Hagiwara K."/>
            <person name="Katsumata K."/>
            <person name="Kubo A."/>
            <person name="Yokobori S."/>
            <person name="Yamagishi A."/>
            <person name="Oono Y."/>
            <person name="Narumi I."/>
        </authorList>
    </citation>
    <scope>NUCLEOTIDE SEQUENCE</scope>
    <source>
        <strain evidence="1">ST0316</strain>
    </source>
</reference>
<sequence>MILTLLALAIGCLLLYAVAASLPARVAWAPCDASARCVSVVDHTHRYGYTSGELFDCAREEGGPDTAELFIDLGCARAVAERIDAEEIQQARERQLVRSRVRIPGVA</sequence>
<evidence type="ECO:0000313" key="2">
    <source>
        <dbReference type="Proteomes" id="UP001064971"/>
    </source>
</evidence>
<proteinExistence type="predicted"/>
<organism evidence="1 2">
    <name type="scientific">Deinococcus aetherius</name>
    <dbReference type="NCBI Taxonomy" id="200252"/>
    <lineage>
        <taxon>Bacteria</taxon>
        <taxon>Thermotogati</taxon>
        <taxon>Deinococcota</taxon>
        <taxon>Deinococci</taxon>
        <taxon>Deinococcales</taxon>
        <taxon>Deinococcaceae</taxon>
        <taxon>Deinococcus</taxon>
    </lineage>
</organism>
<keyword evidence="2" id="KW-1185">Reference proteome</keyword>
<accession>A0ABN6RHS7</accession>
<dbReference type="RefSeq" id="WP_264775566.1">
    <property type="nucleotide sequence ID" value="NZ_AP026560.1"/>
</dbReference>
<dbReference type="EMBL" id="AP026560">
    <property type="protein sequence ID" value="BDP42890.1"/>
    <property type="molecule type" value="Genomic_DNA"/>
</dbReference>
<evidence type="ECO:0000313" key="1">
    <source>
        <dbReference type="EMBL" id="BDP42890.1"/>
    </source>
</evidence>